<feature type="modified residue" description="4-aspartylphosphate" evidence="6">
    <location>
        <position position="52"/>
    </location>
</feature>
<dbReference type="SMART" id="SM00448">
    <property type="entry name" value="REC"/>
    <property type="match status" value="1"/>
</dbReference>
<evidence type="ECO:0000256" key="4">
    <source>
        <dbReference type="ARBA" id="ARBA00023125"/>
    </source>
</evidence>
<dbReference type="Pfam" id="PF00072">
    <property type="entry name" value="Response_reg"/>
    <property type="match status" value="1"/>
</dbReference>
<evidence type="ECO:0000256" key="3">
    <source>
        <dbReference type="ARBA" id="ARBA00023015"/>
    </source>
</evidence>
<dbReference type="GO" id="GO:0000976">
    <property type="term" value="F:transcription cis-regulatory region binding"/>
    <property type="evidence" value="ECO:0007669"/>
    <property type="project" value="TreeGrafter"/>
</dbReference>
<keyword evidence="2" id="KW-0902">Two-component regulatory system</keyword>
<accession>A0A2H0VBS3</accession>
<keyword evidence="1 6" id="KW-0597">Phosphoprotein</keyword>
<dbReference type="CDD" id="cd17574">
    <property type="entry name" value="REC_OmpR"/>
    <property type="match status" value="1"/>
</dbReference>
<dbReference type="PANTHER" id="PTHR48111">
    <property type="entry name" value="REGULATOR OF RPOS"/>
    <property type="match status" value="1"/>
</dbReference>
<sequence>MAKILVCEDDKLISGSLVEVLKTAGYETDMAFDGEEALKKIKEIQPDLVLLDILMPKLDGISVLWELKANPESSKVPVVVLTNVGDVETISKIVEAGAVDYLLKSDQSMDDIVQKVKDVLSRDIKLS</sequence>
<feature type="domain" description="Response regulatory" evidence="7">
    <location>
        <begin position="3"/>
        <end position="119"/>
    </location>
</feature>
<evidence type="ECO:0000313" key="8">
    <source>
        <dbReference type="EMBL" id="PIR96521.1"/>
    </source>
</evidence>
<evidence type="ECO:0000256" key="6">
    <source>
        <dbReference type="PROSITE-ProRule" id="PRU00169"/>
    </source>
</evidence>
<dbReference type="InterPro" id="IPR039420">
    <property type="entry name" value="WalR-like"/>
</dbReference>
<dbReference type="Gene3D" id="3.40.50.2300">
    <property type="match status" value="1"/>
</dbReference>
<dbReference type="Proteomes" id="UP000230922">
    <property type="component" value="Unassembled WGS sequence"/>
</dbReference>
<dbReference type="PROSITE" id="PS50110">
    <property type="entry name" value="RESPONSE_REGULATORY"/>
    <property type="match status" value="1"/>
</dbReference>
<name>A0A2H0VBS3_9BACT</name>
<keyword evidence="5" id="KW-0804">Transcription</keyword>
<dbReference type="PANTHER" id="PTHR48111:SF1">
    <property type="entry name" value="TWO-COMPONENT RESPONSE REGULATOR ORR33"/>
    <property type="match status" value="1"/>
</dbReference>
<evidence type="ECO:0000256" key="5">
    <source>
        <dbReference type="ARBA" id="ARBA00023163"/>
    </source>
</evidence>
<comment type="caution">
    <text evidence="8">The sequence shown here is derived from an EMBL/GenBank/DDBJ whole genome shotgun (WGS) entry which is preliminary data.</text>
</comment>
<dbReference type="GO" id="GO:0005829">
    <property type="term" value="C:cytosol"/>
    <property type="evidence" value="ECO:0007669"/>
    <property type="project" value="TreeGrafter"/>
</dbReference>
<organism evidence="8 9">
    <name type="scientific">Candidatus Doudnabacteria bacterium CG10_big_fil_rev_8_21_14_0_10_42_18</name>
    <dbReference type="NCBI Taxonomy" id="1974552"/>
    <lineage>
        <taxon>Bacteria</taxon>
        <taxon>Candidatus Doudnaibacteriota</taxon>
    </lineage>
</organism>
<gene>
    <name evidence="8" type="ORF">COT92_00630</name>
</gene>
<dbReference type="SUPFAM" id="SSF52172">
    <property type="entry name" value="CheY-like"/>
    <property type="match status" value="1"/>
</dbReference>
<dbReference type="GO" id="GO:0006355">
    <property type="term" value="P:regulation of DNA-templated transcription"/>
    <property type="evidence" value="ECO:0007669"/>
    <property type="project" value="TreeGrafter"/>
</dbReference>
<protein>
    <submittedName>
        <fullName evidence="8">Response regulator</fullName>
    </submittedName>
</protein>
<dbReference type="EMBL" id="PFAK01000009">
    <property type="protein sequence ID" value="PIR96521.1"/>
    <property type="molecule type" value="Genomic_DNA"/>
</dbReference>
<evidence type="ECO:0000256" key="2">
    <source>
        <dbReference type="ARBA" id="ARBA00023012"/>
    </source>
</evidence>
<dbReference type="GO" id="GO:0000156">
    <property type="term" value="F:phosphorelay response regulator activity"/>
    <property type="evidence" value="ECO:0007669"/>
    <property type="project" value="TreeGrafter"/>
</dbReference>
<evidence type="ECO:0000313" key="9">
    <source>
        <dbReference type="Proteomes" id="UP000230922"/>
    </source>
</evidence>
<evidence type="ECO:0000259" key="7">
    <source>
        <dbReference type="PROSITE" id="PS50110"/>
    </source>
</evidence>
<dbReference type="InterPro" id="IPR001789">
    <property type="entry name" value="Sig_transdc_resp-reg_receiver"/>
</dbReference>
<dbReference type="GO" id="GO:0032993">
    <property type="term" value="C:protein-DNA complex"/>
    <property type="evidence" value="ECO:0007669"/>
    <property type="project" value="TreeGrafter"/>
</dbReference>
<evidence type="ECO:0000256" key="1">
    <source>
        <dbReference type="ARBA" id="ARBA00022553"/>
    </source>
</evidence>
<dbReference type="InterPro" id="IPR011006">
    <property type="entry name" value="CheY-like_superfamily"/>
</dbReference>
<keyword evidence="3" id="KW-0805">Transcription regulation</keyword>
<reference evidence="9" key="1">
    <citation type="submission" date="2017-09" db="EMBL/GenBank/DDBJ databases">
        <title>Depth-based differentiation of microbial function through sediment-hosted aquifers and enrichment of novel symbionts in the deep terrestrial subsurface.</title>
        <authorList>
            <person name="Probst A.J."/>
            <person name="Ladd B."/>
            <person name="Jarett J.K."/>
            <person name="Geller-Mcgrath D.E."/>
            <person name="Sieber C.M.K."/>
            <person name="Emerson J.B."/>
            <person name="Anantharaman K."/>
            <person name="Thomas B.C."/>
            <person name="Malmstrom R."/>
            <person name="Stieglmeier M."/>
            <person name="Klingl A."/>
            <person name="Woyke T."/>
            <person name="Ryan C.M."/>
            <person name="Banfield J.F."/>
        </authorList>
    </citation>
    <scope>NUCLEOTIDE SEQUENCE [LARGE SCALE GENOMIC DNA]</scope>
</reference>
<dbReference type="AlphaFoldDB" id="A0A2H0VBS3"/>
<proteinExistence type="predicted"/>
<keyword evidence="4" id="KW-0238">DNA-binding</keyword>